<dbReference type="Proteomes" id="UP000026961">
    <property type="component" value="Chromosome 1"/>
</dbReference>
<reference evidence="2" key="3">
    <citation type="submission" date="2018-05" db="EMBL/GenBank/DDBJ databases">
        <title>OgluRS3 (Oryza glumaepatula Reference Sequence Version 3).</title>
        <authorList>
            <person name="Zhang J."/>
            <person name="Kudrna D."/>
            <person name="Lee S."/>
            <person name="Talag J."/>
            <person name="Welchert J."/>
            <person name="Wing R.A."/>
        </authorList>
    </citation>
    <scope>NUCLEOTIDE SEQUENCE [LARGE SCALE GENOMIC DNA]</scope>
</reference>
<proteinExistence type="predicted"/>
<protein>
    <submittedName>
        <fullName evidence="2">Uncharacterized protein</fullName>
    </submittedName>
</protein>
<feature type="compositionally biased region" description="Acidic residues" evidence="1">
    <location>
        <begin position="16"/>
        <end position="25"/>
    </location>
</feature>
<dbReference type="Gramene" id="OGLUM01G11750.1">
    <property type="protein sequence ID" value="OGLUM01G11750.1"/>
    <property type="gene ID" value="OGLUM01G11750"/>
</dbReference>
<dbReference type="EnsemblPlants" id="OGLUM01G11750.1">
    <property type="protein sequence ID" value="OGLUM01G11750.1"/>
    <property type="gene ID" value="OGLUM01G11750"/>
</dbReference>
<evidence type="ECO:0000256" key="1">
    <source>
        <dbReference type="SAM" id="MobiDB-lite"/>
    </source>
</evidence>
<reference evidence="2" key="2">
    <citation type="submission" date="2015-04" db="UniProtKB">
        <authorList>
            <consortium name="EnsemblPlants"/>
        </authorList>
    </citation>
    <scope>IDENTIFICATION</scope>
</reference>
<evidence type="ECO:0000313" key="2">
    <source>
        <dbReference type="EnsemblPlants" id="OGLUM01G11750.1"/>
    </source>
</evidence>
<sequence length="96" mass="9607">MTGEAGSASSTMWEAAGDDNDEGGGEEAARSGFGGSSLPTDGSDGKWVEGGGEVMAVLGRTEADPAGEWIQRLSGANPHRRCSAAASLQPVISLLG</sequence>
<dbReference type="HOGENOM" id="CLU_2363109_0_0_1"/>
<evidence type="ECO:0000313" key="3">
    <source>
        <dbReference type="Proteomes" id="UP000026961"/>
    </source>
</evidence>
<reference evidence="2" key="1">
    <citation type="submission" date="2013-08" db="EMBL/GenBank/DDBJ databases">
        <title>Oryza genome evolution.</title>
        <authorList>
            <person name="Wing R.A."/>
            <person name="Panaud O."/>
            <person name="Oliveira A.C."/>
        </authorList>
    </citation>
    <scope>NUCLEOTIDE SEQUENCE</scope>
</reference>
<feature type="region of interest" description="Disordered" evidence="1">
    <location>
        <begin position="1"/>
        <end position="49"/>
    </location>
</feature>
<organism evidence="2">
    <name type="scientific">Oryza glumipatula</name>
    <dbReference type="NCBI Taxonomy" id="40148"/>
    <lineage>
        <taxon>Eukaryota</taxon>
        <taxon>Viridiplantae</taxon>
        <taxon>Streptophyta</taxon>
        <taxon>Embryophyta</taxon>
        <taxon>Tracheophyta</taxon>
        <taxon>Spermatophyta</taxon>
        <taxon>Magnoliopsida</taxon>
        <taxon>Liliopsida</taxon>
        <taxon>Poales</taxon>
        <taxon>Poaceae</taxon>
        <taxon>BOP clade</taxon>
        <taxon>Oryzoideae</taxon>
        <taxon>Oryzeae</taxon>
        <taxon>Oryzinae</taxon>
        <taxon>Oryza</taxon>
    </lineage>
</organism>
<accession>A0A0D9Y6E5</accession>
<name>A0A0D9Y6E5_9ORYZ</name>
<dbReference type="AlphaFoldDB" id="A0A0D9Y6E5"/>
<keyword evidence="3" id="KW-1185">Reference proteome</keyword>